<dbReference type="Pfam" id="PF13340">
    <property type="entry name" value="DUF4096"/>
    <property type="match status" value="1"/>
</dbReference>
<dbReference type="PANTHER" id="PTHR46637:SF1">
    <property type="entry name" value="BLL5188 PROTEIN"/>
    <property type="match status" value="1"/>
</dbReference>
<evidence type="ECO:0000256" key="1">
    <source>
        <dbReference type="SAM" id="MobiDB-lite"/>
    </source>
</evidence>
<dbReference type="AlphaFoldDB" id="A0A401YNE4"/>
<sequence>MGSSDVQWARIEPLLPDRLPRRGSRWRDHREVIDAIAFKFRAGTPWMDLPSEFGSWKGAHNRLRRWAADGTWDRVFTALPAQADADESPDWAVAVDSTIVRAHQHAAGARQRGRLQASPPTVPSDGPAAG</sequence>
<dbReference type="InterPro" id="IPR025161">
    <property type="entry name" value="IS402-like_dom"/>
</dbReference>
<comment type="caution">
    <text evidence="3">The sequence shown here is derived from an EMBL/GenBank/DDBJ whole genome shotgun (WGS) entry which is preliminary data.</text>
</comment>
<proteinExistence type="predicted"/>
<dbReference type="NCBIfam" id="NF033580">
    <property type="entry name" value="transpos_IS5_3"/>
    <property type="match status" value="1"/>
</dbReference>
<accession>A0A401YNE4</accession>
<evidence type="ECO:0000313" key="4">
    <source>
        <dbReference type="Proteomes" id="UP000286931"/>
    </source>
</evidence>
<name>A0A401YNE4_9ACTN</name>
<gene>
    <name evidence="3" type="ORF">EHYA_03781</name>
</gene>
<keyword evidence="4" id="KW-1185">Reference proteome</keyword>
<dbReference type="EMBL" id="BIFH01000019">
    <property type="protein sequence ID" value="GCD96097.1"/>
    <property type="molecule type" value="Genomic_DNA"/>
</dbReference>
<protein>
    <submittedName>
        <fullName evidence="3">Transposase</fullName>
    </submittedName>
</protein>
<evidence type="ECO:0000313" key="3">
    <source>
        <dbReference type="EMBL" id="GCD96097.1"/>
    </source>
</evidence>
<dbReference type="InterPro" id="IPR052909">
    <property type="entry name" value="Transposase_6_like"/>
</dbReference>
<evidence type="ECO:0000259" key="2">
    <source>
        <dbReference type="Pfam" id="PF13340"/>
    </source>
</evidence>
<feature type="domain" description="Insertion element IS402-like" evidence="2">
    <location>
        <begin position="4"/>
        <end position="76"/>
    </location>
</feature>
<dbReference type="Proteomes" id="UP000286931">
    <property type="component" value="Unassembled WGS sequence"/>
</dbReference>
<feature type="region of interest" description="Disordered" evidence="1">
    <location>
        <begin position="104"/>
        <end position="130"/>
    </location>
</feature>
<reference evidence="3 4" key="1">
    <citation type="submission" date="2018-12" db="EMBL/GenBank/DDBJ databases">
        <title>Draft genome sequence of Embleya hyalina NBRC 13850T.</title>
        <authorList>
            <person name="Komaki H."/>
            <person name="Hosoyama A."/>
            <person name="Kimura A."/>
            <person name="Ichikawa N."/>
            <person name="Tamura T."/>
        </authorList>
    </citation>
    <scope>NUCLEOTIDE SEQUENCE [LARGE SCALE GENOMIC DNA]</scope>
    <source>
        <strain evidence="3 4">NBRC 13850</strain>
    </source>
</reference>
<organism evidence="3 4">
    <name type="scientific">Embleya hyalina</name>
    <dbReference type="NCBI Taxonomy" id="516124"/>
    <lineage>
        <taxon>Bacteria</taxon>
        <taxon>Bacillati</taxon>
        <taxon>Actinomycetota</taxon>
        <taxon>Actinomycetes</taxon>
        <taxon>Kitasatosporales</taxon>
        <taxon>Streptomycetaceae</taxon>
        <taxon>Embleya</taxon>
    </lineage>
</organism>
<dbReference type="OrthoDB" id="4546548at2"/>
<dbReference type="PANTHER" id="PTHR46637">
    <property type="entry name" value="TIS1421-TRANSPOSASE PROTEIN A"/>
    <property type="match status" value="1"/>
</dbReference>